<name>A0A0D2ISM9_9EURO</name>
<proteinExistence type="predicted"/>
<protein>
    <recommendedName>
        <fullName evidence="4">Transcription factor domain-containing protein</fullName>
    </recommendedName>
</protein>
<sequence length="330" mass="36976">MVKLQEVDSHTHVFLVDFSSLCPSSRFERRSAINSHAARRMLLKRWQLRREQMKKSGVSLLTWQGLVPRWRVNGGKSRVTGAGSFPLDMKYKTDDSSSRHQPSGNAKGCLAGLELAQKCSPNSFSGRCHRERCRCYGSPEAQSIDDRVCVPESSSGNDDSYSKSQELSLSHQSAEAVRDPQVKAEPMPIFDPEDHDPSDMPSYPFNSTNGEPEVFEFFRNRDSNMICGHGPATPLWYLELVAHQFAHDEAVMHLVLALSSYAWSSLLGGDEHYEETGLMHMTQAIAFIVEKLRQPQSSTSDSTIQAVMLMAAIEVRSPTDFQLYIPVGLF</sequence>
<evidence type="ECO:0000313" key="3">
    <source>
        <dbReference type="Proteomes" id="UP000053411"/>
    </source>
</evidence>
<evidence type="ECO:0000256" key="1">
    <source>
        <dbReference type="SAM" id="MobiDB-lite"/>
    </source>
</evidence>
<evidence type="ECO:0000313" key="2">
    <source>
        <dbReference type="EMBL" id="KIX99961.1"/>
    </source>
</evidence>
<dbReference type="VEuPathDB" id="FungiDB:Z520_04599"/>
<dbReference type="GeneID" id="27710345"/>
<dbReference type="Pfam" id="PF11951">
    <property type="entry name" value="Fungal_trans_2"/>
    <property type="match status" value="1"/>
</dbReference>
<dbReference type="EMBL" id="KN848068">
    <property type="protein sequence ID" value="KIX99961.1"/>
    <property type="molecule type" value="Genomic_DNA"/>
</dbReference>
<organism evidence="2 3">
    <name type="scientific">Fonsecaea multimorphosa CBS 102226</name>
    <dbReference type="NCBI Taxonomy" id="1442371"/>
    <lineage>
        <taxon>Eukaryota</taxon>
        <taxon>Fungi</taxon>
        <taxon>Dikarya</taxon>
        <taxon>Ascomycota</taxon>
        <taxon>Pezizomycotina</taxon>
        <taxon>Eurotiomycetes</taxon>
        <taxon>Chaetothyriomycetidae</taxon>
        <taxon>Chaetothyriales</taxon>
        <taxon>Herpotrichiellaceae</taxon>
        <taxon>Fonsecaea</taxon>
    </lineage>
</organism>
<feature type="region of interest" description="Disordered" evidence="1">
    <location>
        <begin position="146"/>
        <end position="196"/>
    </location>
</feature>
<dbReference type="InterPro" id="IPR021858">
    <property type="entry name" value="Fun_TF"/>
</dbReference>
<accession>A0A0D2ISM9</accession>
<gene>
    <name evidence="2" type="ORF">Z520_04599</name>
</gene>
<keyword evidence="3" id="KW-1185">Reference proteome</keyword>
<dbReference type="AlphaFoldDB" id="A0A0D2ISM9"/>
<evidence type="ECO:0008006" key="4">
    <source>
        <dbReference type="Google" id="ProtNLM"/>
    </source>
</evidence>
<feature type="compositionally biased region" description="Low complexity" evidence="1">
    <location>
        <begin position="153"/>
        <end position="164"/>
    </location>
</feature>
<dbReference type="Proteomes" id="UP000053411">
    <property type="component" value="Unassembled WGS sequence"/>
</dbReference>
<reference evidence="2 3" key="1">
    <citation type="submission" date="2015-01" db="EMBL/GenBank/DDBJ databases">
        <title>The Genome Sequence of Fonsecaea multimorphosa CBS 102226.</title>
        <authorList>
            <consortium name="The Broad Institute Genomics Platform"/>
            <person name="Cuomo C."/>
            <person name="de Hoog S."/>
            <person name="Gorbushina A."/>
            <person name="Stielow B."/>
            <person name="Teixiera M."/>
            <person name="Abouelleil A."/>
            <person name="Chapman S.B."/>
            <person name="Priest M."/>
            <person name="Young S.K."/>
            <person name="Wortman J."/>
            <person name="Nusbaum C."/>
            <person name="Birren B."/>
        </authorList>
    </citation>
    <scope>NUCLEOTIDE SEQUENCE [LARGE SCALE GENOMIC DNA]</scope>
    <source>
        <strain evidence="2 3">CBS 102226</strain>
    </source>
</reference>
<dbReference type="OrthoDB" id="4146035at2759"/>
<dbReference type="RefSeq" id="XP_016634084.1">
    <property type="nucleotide sequence ID" value="XM_016775104.1"/>
</dbReference>
<dbReference type="STRING" id="1442371.A0A0D2ISM9"/>